<sequence length="489" mass="49523">MSEETAGRPEHPDVVAQAAAEQRELPTTAVEAADLADKYDRMMRLADFFDDTGEQMRERAALGGEILADPAFTDSAPLSPGTHARAEEDVRQATNGKRGLLTRSIELDADALVLRATVLTYRWIDELQAAAYETLGAIAGRAIGYLAPEVALGGAVVAAGLIETDALDRDGVAAYLNELAESNPELMEHVTSGGGGLLDALQMRAVLTTGVLSGERGRLAAHGGRRAAGVAPMPAGFSAALRDVAGSLVHQAPARDGAAASHGGEAPDSLGELLATLSGCTAPITVHRAGADRWIAYLTGPDGAPDGRRLRLVGGDHTAYAAQVVRALEQATGGSGEARVMLVGAGAGGVTAVEVAGSGAGAGFVVDQVVTAGSPSAHVPRVPAEVRVLSLEDRGDPVAVLGSLVNADAENRVTVVFDGAEAARAASAAARVGRTAAGGAPGADTTAGSEPAHEAVYVAGARAADAAAHPELRAEIAHLRDLGYLAAPS</sequence>
<evidence type="ECO:0008006" key="3">
    <source>
        <dbReference type="Google" id="ProtNLM"/>
    </source>
</evidence>
<evidence type="ECO:0000313" key="1">
    <source>
        <dbReference type="EMBL" id="GAA4685936.1"/>
    </source>
</evidence>
<comment type="caution">
    <text evidence="1">The sequence shown here is derived from an EMBL/GenBank/DDBJ whole genome shotgun (WGS) entry which is preliminary data.</text>
</comment>
<protein>
    <recommendedName>
        <fullName evidence="3">DUF222 domain-containing protein</fullName>
    </recommendedName>
</protein>
<name>A0ABP8WDP6_9ACTN</name>
<proteinExistence type="predicted"/>
<keyword evidence="2" id="KW-1185">Reference proteome</keyword>
<reference evidence="2" key="1">
    <citation type="journal article" date="2019" name="Int. J. Syst. Evol. Microbiol.">
        <title>The Global Catalogue of Microorganisms (GCM) 10K type strain sequencing project: providing services to taxonomists for standard genome sequencing and annotation.</title>
        <authorList>
            <consortium name="The Broad Institute Genomics Platform"/>
            <consortium name="The Broad Institute Genome Sequencing Center for Infectious Disease"/>
            <person name="Wu L."/>
            <person name="Ma J."/>
        </authorList>
    </citation>
    <scope>NUCLEOTIDE SEQUENCE [LARGE SCALE GENOMIC DNA]</scope>
    <source>
        <strain evidence="2">JCM 18127</strain>
    </source>
</reference>
<organism evidence="1 2">
    <name type="scientific">Nocardioides nanhaiensis</name>
    <dbReference type="NCBI Taxonomy" id="1476871"/>
    <lineage>
        <taxon>Bacteria</taxon>
        <taxon>Bacillati</taxon>
        <taxon>Actinomycetota</taxon>
        <taxon>Actinomycetes</taxon>
        <taxon>Propionibacteriales</taxon>
        <taxon>Nocardioidaceae</taxon>
        <taxon>Nocardioides</taxon>
    </lineage>
</organism>
<evidence type="ECO:0000313" key="2">
    <source>
        <dbReference type="Proteomes" id="UP001500621"/>
    </source>
</evidence>
<dbReference type="Proteomes" id="UP001500621">
    <property type="component" value="Unassembled WGS sequence"/>
</dbReference>
<gene>
    <name evidence="1" type="ORF">GCM10023226_24590</name>
</gene>
<dbReference type="EMBL" id="BAABIM010000002">
    <property type="protein sequence ID" value="GAA4685936.1"/>
    <property type="molecule type" value="Genomic_DNA"/>
</dbReference>
<accession>A0ABP8WDP6</accession>
<dbReference type="RefSeq" id="WP_345266179.1">
    <property type="nucleotide sequence ID" value="NZ_BAABIM010000002.1"/>
</dbReference>